<evidence type="ECO:0000256" key="7">
    <source>
        <dbReference type="RuleBase" id="RU000442"/>
    </source>
</evidence>
<evidence type="ECO:0000256" key="6">
    <source>
        <dbReference type="ARBA" id="ARBA00049244"/>
    </source>
</evidence>
<accession>E1QV17</accession>
<keyword evidence="4 7" id="KW-0239">DNA-directed DNA polymerase</keyword>
<evidence type="ECO:0000259" key="10">
    <source>
        <dbReference type="Pfam" id="PF03104"/>
    </source>
</evidence>
<evidence type="ECO:0000256" key="4">
    <source>
        <dbReference type="ARBA" id="ARBA00022932"/>
    </source>
</evidence>
<evidence type="ECO:0000313" key="11">
    <source>
        <dbReference type="EMBL" id="ADN51208.1"/>
    </source>
</evidence>
<dbReference type="SUPFAM" id="SSF56672">
    <property type="entry name" value="DNA/RNA polymerases"/>
    <property type="match status" value="1"/>
</dbReference>
<comment type="similarity">
    <text evidence="1 7">Belongs to the DNA polymerase type-B family.</text>
</comment>
<dbReference type="SUPFAM" id="SSF53098">
    <property type="entry name" value="Ribonuclease H-like"/>
    <property type="match status" value="1"/>
</dbReference>
<dbReference type="SMART" id="SM00486">
    <property type="entry name" value="POLBc"/>
    <property type="match status" value="1"/>
</dbReference>
<name>E1QV17_VULDI</name>
<keyword evidence="2 7" id="KW-0808">Transferase</keyword>
<reference evidence="12" key="2">
    <citation type="journal article" date="2010" name="Stand. Genomic Sci.">
        <title>Complete genome sequence of Vulcanisaeta distributa type strain (IC-017T).</title>
        <authorList>
            <person name="Mavromatis K."/>
            <person name="Sikorski J."/>
            <person name="Pabst E."/>
            <person name="Teshima H."/>
            <person name="Lapidus A."/>
            <person name="Lucas S."/>
            <person name="Nolan M."/>
            <person name="Glavina Del Rio T."/>
            <person name="Cheng J."/>
            <person name="Bruce D."/>
            <person name="Goodwin L."/>
            <person name="Pitluck S."/>
            <person name="Liolios K."/>
            <person name="Ivanova N."/>
            <person name="Mikhailova N."/>
            <person name="Pati A."/>
            <person name="Chen A."/>
            <person name="Palaniappan K."/>
            <person name="Land M."/>
            <person name="Hauser L."/>
            <person name="Chang Y."/>
            <person name="Jeffries C."/>
            <person name="Rohde M."/>
            <person name="Spring S."/>
            <person name="Goker M."/>
            <person name="Wirth R."/>
            <person name="Woyke T."/>
            <person name="Bristow J."/>
            <person name="Eisen J."/>
            <person name="Markowitz V."/>
            <person name="Hugenholtz P."/>
            <person name="Klenk H."/>
            <person name="Kyrpides N."/>
        </authorList>
    </citation>
    <scope>NUCLEOTIDE SEQUENCE [LARGE SCALE GENOMIC DNA]</scope>
    <source>
        <strain evidence="12">DSM 14429 / JCM 11212 / NBRC 100878 / IC-017</strain>
    </source>
</reference>
<dbReference type="InterPro" id="IPR050240">
    <property type="entry name" value="DNA_pol_type-B"/>
</dbReference>
<sequence length="875" mass="101001">MRSKEYREEDEEEEELEEEEFEEREEEEEEEITIKAETPQNTPPSIVLTVTYDGKAGKALVKLYDPVNDRVYFWYDNTGHKPYLLTNVKPEELITKFTKVILHPGFSHIETVEKYDPLSDNKIVLTKINAKDPLSIGGRSDSIRELLPKTWESRIRYHLCYIYDNEIIPGMFYRVEDGKLVQVPIEVPAEIEDFINKLYANDKEFLEEARRWIPLFQAPVPNIKRLSLDIEVFTPQENRVPNPKEANYEIISIGLAGSDGLKKVLVLRRPDMELRPEDLENLMYDDVEVEFFDSEYDMLKELFSIILQYPILITFNGDNFDLPYIYHRALKLGFKKEEIPIVLRRNEASIALGIHLDLYKFFNIRAIEVYAFSGKYRGMDRTLDTIAHAIIGMSKLSRDKPVSQMNYVELINYNFRDAFLGLYLTTYDNNLVLRLIILMSRISKTPPDDLVRSQISAWIRNMLYYEHRRRGWLIPEKEDIVKAKGDVATKAIIKGKKYAGAIVLEPMPGIFPNVYVLDFASMYPSVIKRWNISYETVKCPSEKEQSNKPIPELPHWVCNDRRGLTALIVGLLRDLRAYVYKKLAKTAPSELLRSYYNVVQSALKVFINASYGVLGAEVFQLYCPPAAELTTALARYVLSRTVLKALELGLVPIYGDTDSLFIWNPDESKLKELIEWVDKEFGIEIELDKVYKLVAMSGRKKNYVGILQNGELDIKGLVGKKRNTPDFAKEAFNEVVGLLSDIRGLEDVGKVVEEVRDKVRDYYRKLQRKEIPLNKLAIRTALTKPLESYTKNTPQHVKAALQLKNLGYNVRPGDIIIYVKTTGKEGVRPIQLARIDEIDPNKYIEYLRTSLEQVLDAFGIEFESVMGSSIIDNYS</sequence>
<dbReference type="KEGG" id="vdi:Vdis_1836"/>
<dbReference type="InterPro" id="IPR012337">
    <property type="entry name" value="RNaseH-like_sf"/>
</dbReference>
<evidence type="ECO:0000313" key="12">
    <source>
        <dbReference type="Proteomes" id="UP000006681"/>
    </source>
</evidence>
<gene>
    <name evidence="11" type="ordered locus">Vdis_1836</name>
</gene>
<dbReference type="EC" id="2.7.7.7" evidence="7"/>
<dbReference type="GO" id="GO:0003887">
    <property type="term" value="F:DNA-directed DNA polymerase activity"/>
    <property type="evidence" value="ECO:0007669"/>
    <property type="project" value="UniProtKB-KW"/>
</dbReference>
<dbReference type="AlphaFoldDB" id="E1QV17"/>
<dbReference type="NCBIfam" id="NF004417">
    <property type="entry name" value="PRK05761.1-3"/>
    <property type="match status" value="1"/>
</dbReference>
<keyword evidence="12" id="KW-1185">Reference proteome</keyword>
<dbReference type="Proteomes" id="UP000006681">
    <property type="component" value="Chromosome"/>
</dbReference>
<evidence type="ECO:0000256" key="2">
    <source>
        <dbReference type="ARBA" id="ARBA00022679"/>
    </source>
</evidence>
<dbReference type="Pfam" id="PF03104">
    <property type="entry name" value="DNA_pol_B_exo1"/>
    <property type="match status" value="1"/>
</dbReference>
<dbReference type="OrthoDB" id="323192at2157"/>
<dbReference type="InterPro" id="IPR043502">
    <property type="entry name" value="DNA/RNA_pol_sf"/>
</dbReference>
<dbReference type="PANTHER" id="PTHR10322">
    <property type="entry name" value="DNA POLYMERASE CATALYTIC SUBUNIT"/>
    <property type="match status" value="1"/>
</dbReference>
<dbReference type="Gene3D" id="3.30.420.10">
    <property type="entry name" value="Ribonuclease H-like superfamily/Ribonuclease H"/>
    <property type="match status" value="1"/>
</dbReference>
<feature type="compositionally biased region" description="Acidic residues" evidence="8">
    <location>
        <begin position="8"/>
        <end position="31"/>
    </location>
</feature>
<dbReference type="Gene3D" id="3.90.1600.10">
    <property type="entry name" value="Palm domain of DNA polymerase"/>
    <property type="match status" value="1"/>
</dbReference>
<organism evidence="11 12">
    <name type="scientific">Vulcanisaeta distributa (strain DSM 14429 / JCM 11212 / NBRC 100878 / IC-017)</name>
    <dbReference type="NCBI Taxonomy" id="572478"/>
    <lineage>
        <taxon>Archaea</taxon>
        <taxon>Thermoproteota</taxon>
        <taxon>Thermoprotei</taxon>
        <taxon>Thermoproteales</taxon>
        <taxon>Thermoproteaceae</taxon>
        <taxon>Vulcanisaeta</taxon>
    </lineage>
</organism>
<dbReference type="STRING" id="572478.Vdis_1836"/>
<dbReference type="Gene3D" id="3.30.342.10">
    <property type="entry name" value="DNA Polymerase, chain B, domain 1"/>
    <property type="match status" value="1"/>
</dbReference>
<dbReference type="eggNOG" id="arCOG15272">
    <property type="taxonomic scope" value="Archaea"/>
</dbReference>
<dbReference type="EMBL" id="CP002100">
    <property type="protein sequence ID" value="ADN51208.1"/>
    <property type="molecule type" value="Genomic_DNA"/>
</dbReference>
<dbReference type="GO" id="GO:0006261">
    <property type="term" value="P:DNA-templated DNA replication"/>
    <property type="evidence" value="ECO:0007669"/>
    <property type="project" value="TreeGrafter"/>
</dbReference>
<dbReference type="GO" id="GO:0003677">
    <property type="term" value="F:DNA binding"/>
    <property type="evidence" value="ECO:0007669"/>
    <property type="project" value="UniProtKB-KW"/>
</dbReference>
<feature type="region of interest" description="Disordered" evidence="8">
    <location>
        <begin position="1"/>
        <end position="44"/>
    </location>
</feature>
<keyword evidence="5 7" id="KW-0238">DNA-binding</keyword>
<dbReference type="GO" id="GO:0000166">
    <property type="term" value="F:nucleotide binding"/>
    <property type="evidence" value="ECO:0007669"/>
    <property type="project" value="InterPro"/>
</dbReference>
<dbReference type="PROSITE" id="PS00116">
    <property type="entry name" value="DNA_POLYMERASE_B"/>
    <property type="match status" value="1"/>
</dbReference>
<keyword evidence="7" id="KW-0235">DNA replication</keyword>
<feature type="domain" description="DNA-directed DNA polymerase family B exonuclease" evidence="10">
    <location>
        <begin position="149"/>
        <end position="362"/>
    </location>
</feature>
<reference evidence="11 12" key="1">
    <citation type="journal article" date="2010" name="Stand. Genomic Sci.">
        <title>Complete genome sequence of Vulcanisaeta distributa type strain (IC-017).</title>
        <authorList>
            <person name="Mavromatis K."/>
            <person name="Sikorski J."/>
            <person name="Pabst E."/>
            <person name="Teshima H."/>
            <person name="Lapidus A."/>
            <person name="Lucas S."/>
            <person name="Nolan M."/>
            <person name="Glavina Del Rio T."/>
            <person name="Cheng J.F."/>
            <person name="Bruce D."/>
            <person name="Goodwin L."/>
            <person name="Pitluck S."/>
            <person name="Liolios K."/>
            <person name="Ivanova N."/>
            <person name="Mikhailova N."/>
            <person name="Pati A."/>
            <person name="Chen A."/>
            <person name="Palaniappan K."/>
            <person name="Land M."/>
            <person name="Hauser L."/>
            <person name="Chang Y.J."/>
            <person name="Jeffries C.D."/>
            <person name="Rohde M."/>
            <person name="Spring S."/>
            <person name="Goker M."/>
            <person name="Wirth R."/>
            <person name="Woyke T."/>
            <person name="Bristow J."/>
            <person name="Eisen J.A."/>
            <person name="Markowitz V."/>
            <person name="Hugenholtz P."/>
            <person name="Klenk H.P."/>
            <person name="Kyrpides N.C."/>
        </authorList>
    </citation>
    <scope>NUCLEOTIDE SEQUENCE [LARGE SCALE GENOMIC DNA]</scope>
    <source>
        <strain evidence="12">DSM 14429 / JCM 11212 / NBRC 100878 / IC-017</strain>
    </source>
</reference>
<dbReference type="Gene3D" id="1.10.132.60">
    <property type="entry name" value="DNA polymerase family B, C-terminal domain"/>
    <property type="match status" value="1"/>
</dbReference>
<protein>
    <recommendedName>
        <fullName evidence="7">DNA polymerase</fullName>
        <ecNumber evidence="7">2.7.7.7</ecNumber>
    </recommendedName>
</protein>
<proteinExistence type="inferred from homology"/>
<dbReference type="HOGENOM" id="CLU_000203_6_0_2"/>
<keyword evidence="3 7" id="KW-0548">Nucleotidyltransferase</keyword>
<dbReference type="InterPro" id="IPR006172">
    <property type="entry name" value="DNA-dir_DNA_pol_B"/>
</dbReference>
<evidence type="ECO:0000256" key="8">
    <source>
        <dbReference type="SAM" id="MobiDB-lite"/>
    </source>
</evidence>
<dbReference type="PANTHER" id="PTHR10322:SF20">
    <property type="entry name" value="DNA POLYMERASE 1"/>
    <property type="match status" value="1"/>
</dbReference>
<evidence type="ECO:0000256" key="5">
    <source>
        <dbReference type="ARBA" id="ARBA00023125"/>
    </source>
</evidence>
<dbReference type="InterPro" id="IPR017964">
    <property type="entry name" value="DNA-dir_DNA_pol_B_CS"/>
</dbReference>
<evidence type="ECO:0000256" key="1">
    <source>
        <dbReference type="ARBA" id="ARBA00005755"/>
    </source>
</evidence>
<dbReference type="CDD" id="cd05783">
    <property type="entry name" value="DNA_polB_B1_exo"/>
    <property type="match status" value="1"/>
</dbReference>
<dbReference type="InterPro" id="IPR042087">
    <property type="entry name" value="DNA_pol_B_thumb"/>
</dbReference>
<feature type="domain" description="DNA-directed DNA polymerase family B multifunctional" evidence="9">
    <location>
        <begin position="459"/>
        <end position="833"/>
    </location>
</feature>
<dbReference type="GeneID" id="9752781"/>
<dbReference type="Gene3D" id="1.10.287.690">
    <property type="entry name" value="Helix hairpin bin"/>
    <property type="match status" value="1"/>
</dbReference>
<dbReference type="InterPro" id="IPR006133">
    <property type="entry name" value="DNA-dir_DNA_pol_B_exonuc"/>
</dbReference>
<dbReference type="InterPro" id="IPR006134">
    <property type="entry name" value="DNA-dir_DNA_pol_B_multi_dom"/>
</dbReference>
<dbReference type="RefSeq" id="WP_013336933.1">
    <property type="nucleotide sequence ID" value="NC_014537.1"/>
</dbReference>
<dbReference type="InterPro" id="IPR036397">
    <property type="entry name" value="RNaseH_sf"/>
</dbReference>
<evidence type="ECO:0000256" key="3">
    <source>
        <dbReference type="ARBA" id="ARBA00022695"/>
    </source>
</evidence>
<dbReference type="Pfam" id="PF00136">
    <property type="entry name" value="DNA_pol_B"/>
    <property type="match status" value="1"/>
</dbReference>
<dbReference type="InterPro" id="IPR023211">
    <property type="entry name" value="DNA_pol_palm_dom_sf"/>
</dbReference>
<comment type="catalytic activity">
    <reaction evidence="6 7">
        <text>DNA(n) + a 2'-deoxyribonucleoside 5'-triphosphate = DNA(n+1) + diphosphate</text>
        <dbReference type="Rhea" id="RHEA:22508"/>
        <dbReference type="Rhea" id="RHEA-COMP:17339"/>
        <dbReference type="Rhea" id="RHEA-COMP:17340"/>
        <dbReference type="ChEBI" id="CHEBI:33019"/>
        <dbReference type="ChEBI" id="CHEBI:61560"/>
        <dbReference type="ChEBI" id="CHEBI:173112"/>
        <dbReference type="EC" id="2.7.7.7"/>
    </reaction>
</comment>
<dbReference type="PRINTS" id="PR00106">
    <property type="entry name" value="DNAPOLB"/>
</dbReference>
<evidence type="ECO:0000259" key="9">
    <source>
        <dbReference type="Pfam" id="PF00136"/>
    </source>
</evidence>